<protein>
    <submittedName>
        <fullName evidence="1">Uncharacterized protein</fullName>
    </submittedName>
</protein>
<name>A0A482GEC5_BPGOS</name>
<proteinExistence type="predicted"/>
<gene>
    <name evidence="1" type="ORF">Goslar_00155</name>
</gene>
<evidence type="ECO:0000313" key="1">
    <source>
        <dbReference type="EMBL" id="QBO63948.1"/>
    </source>
</evidence>
<keyword evidence="2" id="KW-1185">Reference proteome</keyword>
<accession>A0A482GEC5</accession>
<organismHost>
    <name type="scientific">Escherichia coli</name>
    <dbReference type="NCBI Taxonomy" id="562"/>
</organismHost>
<evidence type="ECO:0000313" key="2">
    <source>
        <dbReference type="Proteomes" id="UP000294673"/>
    </source>
</evidence>
<organism evidence="1 2">
    <name type="scientific">Escherichia phage vB_EcoM_Goslar</name>
    <dbReference type="NCBI Taxonomy" id="2502409"/>
    <lineage>
        <taxon>Viruses</taxon>
        <taxon>Duplodnaviria</taxon>
        <taxon>Heunggongvirae</taxon>
        <taxon>Uroviricota</taxon>
        <taxon>Caudoviricetes</taxon>
        <taxon>Chimalliviridae</taxon>
        <taxon>Goslarvirus</taxon>
        <taxon>Goslarvirus goslar</taxon>
    </lineage>
</organism>
<dbReference type="EMBL" id="MK327938">
    <property type="protein sequence ID" value="QBO63948.1"/>
    <property type="molecule type" value="Genomic_DNA"/>
</dbReference>
<sequence>MKNSIVRHDSDRGFFIDTDILHDIYFNDDRELAELVEQRSETIVAAGGIFKPQRWEGLDVSIRPTISRETPFELLFIFSPRSLPDEQPTTLSLTAEVGYWSYHIEQNGVVREGTLEPSELKKFLGAIKDQERKRNRAIRKQNRN</sequence>
<reference evidence="1 2" key="1">
    <citation type="submission" date="2018-12" db="EMBL/GenBank/DDBJ databases">
        <title>Still something new to discover - new insights into E. coli phage diversity and taxonomy.</title>
        <authorList>
            <person name="Korf I.H.E."/>
            <person name="Adriaennsens E."/>
            <person name="Dreiseikelmann B."/>
            <person name="Kropinski A."/>
            <person name="Nimtz M."/>
            <person name="Meier-Kolthoff J.P."/>
            <person name="Rohde M."/>
            <person name="van Raaij M."/>
            <person name="Wittmann J."/>
        </authorList>
    </citation>
    <scope>NUCLEOTIDE SEQUENCE [LARGE SCALE GENOMIC DNA]</scope>
</reference>
<dbReference type="Proteomes" id="UP000294673">
    <property type="component" value="Segment"/>
</dbReference>